<feature type="transmembrane region" description="Helical" evidence="1">
    <location>
        <begin position="139"/>
        <end position="159"/>
    </location>
</feature>
<evidence type="ECO:0000313" key="3">
    <source>
        <dbReference type="Proteomes" id="UP000297245"/>
    </source>
</evidence>
<dbReference type="Proteomes" id="UP000297245">
    <property type="component" value="Unassembled WGS sequence"/>
</dbReference>
<dbReference type="AlphaFoldDB" id="A0A4S8MAY2"/>
<keyword evidence="1" id="KW-0472">Membrane</keyword>
<organism evidence="2 3">
    <name type="scientific">Dendrothele bispora (strain CBS 962.96)</name>
    <dbReference type="NCBI Taxonomy" id="1314807"/>
    <lineage>
        <taxon>Eukaryota</taxon>
        <taxon>Fungi</taxon>
        <taxon>Dikarya</taxon>
        <taxon>Basidiomycota</taxon>
        <taxon>Agaricomycotina</taxon>
        <taxon>Agaricomycetes</taxon>
        <taxon>Agaricomycetidae</taxon>
        <taxon>Agaricales</taxon>
        <taxon>Agaricales incertae sedis</taxon>
        <taxon>Dendrothele</taxon>
    </lineage>
</organism>
<keyword evidence="3" id="KW-1185">Reference proteome</keyword>
<gene>
    <name evidence="2" type="ORF">K435DRAFT_508643</name>
</gene>
<keyword evidence="1" id="KW-1133">Transmembrane helix</keyword>
<proteinExistence type="predicted"/>
<evidence type="ECO:0000313" key="2">
    <source>
        <dbReference type="EMBL" id="THU99118.1"/>
    </source>
</evidence>
<name>A0A4S8MAY2_DENBC</name>
<feature type="transmembrane region" description="Helical" evidence="1">
    <location>
        <begin position="106"/>
        <end position="127"/>
    </location>
</feature>
<protein>
    <submittedName>
        <fullName evidence="2">Uncharacterized protein</fullName>
    </submittedName>
</protein>
<evidence type="ECO:0000256" key="1">
    <source>
        <dbReference type="SAM" id="Phobius"/>
    </source>
</evidence>
<keyword evidence="1" id="KW-0812">Transmembrane</keyword>
<reference evidence="2 3" key="1">
    <citation type="journal article" date="2019" name="Nat. Ecol. Evol.">
        <title>Megaphylogeny resolves global patterns of mushroom evolution.</title>
        <authorList>
            <person name="Varga T."/>
            <person name="Krizsan K."/>
            <person name="Foldi C."/>
            <person name="Dima B."/>
            <person name="Sanchez-Garcia M."/>
            <person name="Sanchez-Ramirez S."/>
            <person name="Szollosi G.J."/>
            <person name="Szarkandi J.G."/>
            <person name="Papp V."/>
            <person name="Albert L."/>
            <person name="Andreopoulos W."/>
            <person name="Angelini C."/>
            <person name="Antonin V."/>
            <person name="Barry K.W."/>
            <person name="Bougher N.L."/>
            <person name="Buchanan P."/>
            <person name="Buyck B."/>
            <person name="Bense V."/>
            <person name="Catcheside P."/>
            <person name="Chovatia M."/>
            <person name="Cooper J."/>
            <person name="Damon W."/>
            <person name="Desjardin D."/>
            <person name="Finy P."/>
            <person name="Geml J."/>
            <person name="Haridas S."/>
            <person name="Hughes K."/>
            <person name="Justo A."/>
            <person name="Karasinski D."/>
            <person name="Kautmanova I."/>
            <person name="Kiss B."/>
            <person name="Kocsube S."/>
            <person name="Kotiranta H."/>
            <person name="LaButti K.M."/>
            <person name="Lechner B.E."/>
            <person name="Liimatainen K."/>
            <person name="Lipzen A."/>
            <person name="Lukacs Z."/>
            <person name="Mihaltcheva S."/>
            <person name="Morgado L.N."/>
            <person name="Niskanen T."/>
            <person name="Noordeloos M.E."/>
            <person name="Ohm R.A."/>
            <person name="Ortiz-Santana B."/>
            <person name="Ovrebo C."/>
            <person name="Racz N."/>
            <person name="Riley R."/>
            <person name="Savchenko A."/>
            <person name="Shiryaev A."/>
            <person name="Soop K."/>
            <person name="Spirin V."/>
            <person name="Szebenyi C."/>
            <person name="Tomsovsky M."/>
            <person name="Tulloss R.E."/>
            <person name="Uehling J."/>
            <person name="Grigoriev I.V."/>
            <person name="Vagvolgyi C."/>
            <person name="Papp T."/>
            <person name="Martin F.M."/>
            <person name="Miettinen O."/>
            <person name="Hibbett D.S."/>
            <person name="Nagy L.G."/>
        </authorList>
    </citation>
    <scope>NUCLEOTIDE SEQUENCE [LARGE SCALE GENOMIC DNA]</scope>
    <source>
        <strain evidence="2 3">CBS 962.96</strain>
    </source>
</reference>
<accession>A0A4S8MAY2</accession>
<dbReference type="EMBL" id="ML179124">
    <property type="protein sequence ID" value="THU99118.1"/>
    <property type="molecule type" value="Genomic_DNA"/>
</dbReference>
<sequence length="187" mass="21798">MSRVFTRTRCYVSPEGKSFSLVVLYRSRSLVCMQDLFTTIMINIDKQCTVLPFTTKFLLKHPSIKLRRDPKQEMGIIYLPSRVRKAVKLALFFCYKQLHDGTSNRFFKITLFGAFHSLYLTVTILVGKCSPFFHVQCNPLFLSLSFLQTAWAAALFFNLETYSYRSLDGILSTLRKLFFDEFILNNH</sequence>